<dbReference type="EMBL" id="LGUB01001376">
    <property type="protein sequence ID" value="KRH91936.1"/>
    <property type="molecule type" value="Genomic_DNA"/>
</dbReference>
<evidence type="ECO:0000256" key="4">
    <source>
        <dbReference type="ARBA" id="ARBA00022692"/>
    </source>
</evidence>
<keyword evidence="8 11" id="KW-1133">Transmembrane helix</keyword>
<dbReference type="GO" id="GO:0006621">
    <property type="term" value="P:protein retention in ER lumen"/>
    <property type="evidence" value="ECO:0007669"/>
    <property type="project" value="InterPro"/>
</dbReference>
<evidence type="ECO:0000313" key="13">
    <source>
        <dbReference type="Proteomes" id="UP000051530"/>
    </source>
</evidence>
<dbReference type="OrthoDB" id="7694678at2759"/>
<keyword evidence="10 12" id="KW-0675">Receptor</keyword>
<dbReference type="GO" id="GO:0005789">
    <property type="term" value="C:endoplasmic reticulum membrane"/>
    <property type="evidence" value="ECO:0007669"/>
    <property type="project" value="UniProtKB-SubCell"/>
</dbReference>
<evidence type="ECO:0000256" key="7">
    <source>
        <dbReference type="ARBA" id="ARBA00022927"/>
    </source>
</evidence>
<accession>A0A0R0LZW7</accession>
<sequence>LKTSLIYLIVFILRYLDLFYFQIGSLLRFYNFIMKILYILIHIYLIYMIRVKYFYSYDIMADSFNILNLLVPTAILSIFLKVSTGNFIEYFVEYCYTMSVLLEACAILPQLLLLQESGEAESMTSQYILYLGLYRLFYVFNWIIKYFTIGTIDHLLIASGLIQTLLYVDFFVIYWKYCIVRKNEKIPSTSKMASDFK</sequence>
<evidence type="ECO:0000256" key="9">
    <source>
        <dbReference type="ARBA" id="ARBA00023136"/>
    </source>
</evidence>
<comment type="caution">
    <text evidence="12">The sequence shown here is derived from an EMBL/GenBank/DDBJ whole genome shotgun (WGS) entry which is preliminary data.</text>
</comment>
<dbReference type="Pfam" id="PF00810">
    <property type="entry name" value="ER_lumen_recept"/>
    <property type="match status" value="1"/>
</dbReference>
<evidence type="ECO:0000256" key="3">
    <source>
        <dbReference type="ARBA" id="ARBA00022448"/>
    </source>
</evidence>
<feature type="transmembrane region" description="Helical" evidence="11">
    <location>
        <begin position="127"/>
        <end position="149"/>
    </location>
</feature>
<evidence type="ECO:0000256" key="11">
    <source>
        <dbReference type="SAM" id="Phobius"/>
    </source>
</evidence>
<dbReference type="GO" id="GO:0015031">
    <property type="term" value="P:protein transport"/>
    <property type="evidence" value="ECO:0007669"/>
    <property type="project" value="UniProtKB-KW"/>
</dbReference>
<evidence type="ECO:0000256" key="8">
    <source>
        <dbReference type="ARBA" id="ARBA00022989"/>
    </source>
</evidence>
<keyword evidence="3" id="KW-0813">Transport</keyword>
<evidence type="ECO:0000256" key="10">
    <source>
        <dbReference type="ARBA" id="ARBA00023170"/>
    </source>
</evidence>
<feature type="transmembrane region" description="Helical" evidence="11">
    <location>
        <begin position="29"/>
        <end position="47"/>
    </location>
</feature>
<feature type="transmembrane region" description="Helical" evidence="11">
    <location>
        <begin position="59"/>
        <end position="79"/>
    </location>
</feature>
<keyword evidence="6" id="KW-0931">ER-Golgi transport</keyword>
<gene>
    <name evidence="12" type="ORF">M153_175380001</name>
</gene>
<evidence type="ECO:0000256" key="5">
    <source>
        <dbReference type="ARBA" id="ARBA00022824"/>
    </source>
</evidence>
<dbReference type="GO" id="GO:0006890">
    <property type="term" value="P:retrograde vesicle-mediated transport, Golgi to endoplasmic reticulum"/>
    <property type="evidence" value="ECO:0007669"/>
    <property type="project" value="EnsemblFungi"/>
</dbReference>
<name>A0A0R0LZW7_9MICR</name>
<feature type="transmembrane region" description="Helical" evidence="11">
    <location>
        <begin position="5"/>
        <end position="23"/>
    </location>
</feature>
<dbReference type="PRINTS" id="PR00660">
    <property type="entry name" value="ERLUMENR"/>
</dbReference>
<comment type="similarity">
    <text evidence="2">Belongs to the ERD2 family.</text>
</comment>
<keyword evidence="13" id="KW-1185">Reference proteome</keyword>
<dbReference type="GO" id="GO:0045015">
    <property type="term" value="F:HDEL sequence binding"/>
    <property type="evidence" value="ECO:0007669"/>
    <property type="project" value="EnsemblFungi"/>
</dbReference>
<evidence type="ECO:0000256" key="1">
    <source>
        <dbReference type="ARBA" id="ARBA00004477"/>
    </source>
</evidence>
<dbReference type="AlphaFoldDB" id="A0A0R0LZW7"/>
<evidence type="ECO:0000256" key="2">
    <source>
        <dbReference type="ARBA" id="ARBA00010120"/>
    </source>
</evidence>
<protein>
    <submittedName>
        <fullName evidence="12">ER lumen protein retaining receptor</fullName>
    </submittedName>
</protein>
<feature type="transmembrane region" description="Helical" evidence="11">
    <location>
        <begin position="155"/>
        <end position="175"/>
    </location>
</feature>
<dbReference type="VEuPathDB" id="MicrosporidiaDB:M153_175380001"/>
<evidence type="ECO:0000256" key="6">
    <source>
        <dbReference type="ARBA" id="ARBA00022892"/>
    </source>
</evidence>
<organism evidence="12 13">
    <name type="scientific">Pseudoloma neurophilia</name>
    <dbReference type="NCBI Taxonomy" id="146866"/>
    <lineage>
        <taxon>Eukaryota</taxon>
        <taxon>Fungi</taxon>
        <taxon>Fungi incertae sedis</taxon>
        <taxon>Microsporidia</taxon>
        <taxon>Pseudoloma</taxon>
    </lineage>
</organism>
<keyword evidence="7" id="KW-0653">Protein transport</keyword>
<dbReference type="PANTHER" id="PTHR10585">
    <property type="entry name" value="ER LUMEN PROTEIN RETAINING RECEPTOR"/>
    <property type="match status" value="1"/>
</dbReference>
<evidence type="ECO:0000313" key="12">
    <source>
        <dbReference type="EMBL" id="KRH91936.1"/>
    </source>
</evidence>
<feature type="non-terminal residue" evidence="12">
    <location>
        <position position="1"/>
    </location>
</feature>
<dbReference type="InterPro" id="IPR000133">
    <property type="entry name" value="ER_ret_rcpt"/>
</dbReference>
<comment type="subcellular location">
    <subcellularLocation>
        <location evidence="1">Endoplasmic reticulum membrane</location>
        <topology evidence="1">Multi-pass membrane protein</topology>
    </subcellularLocation>
</comment>
<dbReference type="Proteomes" id="UP000051530">
    <property type="component" value="Unassembled WGS sequence"/>
</dbReference>
<reference evidence="12 13" key="1">
    <citation type="submission" date="2015-07" db="EMBL/GenBank/DDBJ databases">
        <title>The genome of Pseudoloma neurophilia, a relevant intracellular parasite of the zebrafish.</title>
        <authorList>
            <person name="Ndikumana S."/>
            <person name="Pelin A."/>
            <person name="Sanders J."/>
            <person name="Corradi N."/>
        </authorList>
    </citation>
    <scope>NUCLEOTIDE SEQUENCE [LARGE SCALE GENOMIC DNA]</scope>
    <source>
        <strain evidence="12 13">MK1</strain>
    </source>
</reference>
<keyword evidence="9 11" id="KW-0472">Membrane</keyword>
<keyword evidence="5" id="KW-0256">Endoplasmic reticulum</keyword>
<proteinExistence type="inferred from homology"/>
<keyword evidence="4 11" id="KW-0812">Transmembrane</keyword>